<keyword evidence="5 7" id="KW-0408">Iron</keyword>
<evidence type="ECO:0008006" key="11">
    <source>
        <dbReference type="Google" id="ProtNLM"/>
    </source>
</evidence>
<evidence type="ECO:0000256" key="6">
    <source>
        <dbReference type="ARBA" id="ARBA00023033"/>
    </source>
</evidence>
<dbReference type="InterPro" id="IPR017972">
    <property type="entry name" value="Cyt_P450_CS"/>
</dbReference>
<protein>
    <recommendedName>
        <fullName evidence="11">Cytochrome P450</fullName>
    </recommendedName>
</protein>
<dbReference type="GO" id="GO:0016705">
    <property type="term" value="F:oxidoreductase activity, acting on paired donors, with incorporation or reduction of molecular oxygen"/>
    <property type="evidence" value="ECO:0007669"/>
    <property type="project" value="InterPro"/>
</dbReference>
<reference evidence="9 10" key="1">
    <citation type="submission" date="2019-03" db="EMBL/GenBank/DDBJ databases">
        <title>The genome sequence of a newly discovered highly antifungal drug resistant Aspergillus species, Aspergillus tanneri NIH 1004.</title>
        <authorList>
            <person name="Mounaud S."/>
            <person name="Singh I."/>
            <person name="Joardar V."/>
            <person name="Pakala S."/>
            <person name="Pakala S."/>
            <person name="Venepally P."/>
            <person name="Hoover J."/>
            <person name="Nierman W."/>
            <person name="Chung J."/>
            <person name="Losada L."/>
        </authorList>
    </citation>
    <scope>NUCLEOTIDE SEQUENCE [LARGE SCALE GENOMIC DNA]</scope>
    <source>
        <strain evidence="9 10">NIH1004</strain>
    </source>
</reference>
<evidence type="ECO:0000256" key="3">
    <source>
        <dbReference type="ARBA" id="ARBA00022723"/>
    </source>
</evidence>
<dbReference type="AlphaFoldDB" id="A0A4S3JFR2"/>
<evidence type="ECO:0000256" key="5">
    <source>
        <dbReference type="ARBA" id="ARBA00023004"/>
    </source>
</evidence>
<comment type="caution">
    <text evidence="9">The sequence shown here is derived from an EMBL/GenBank/DDBJ whole genome shotgun (WGS) entry which is preliminary data.</text>
</comment>
<feature type="binding site" description="axial binding residue" evidence="7">
    <location>
        <position position="426"/>
    </location>
    <ligand>
        <name>heme</name>
        <dbReference type="ChEBI" id="CHEBI:30413"/>
    </ligand>
    <ligandPart>
        <name>Fe</name>
        <dbReference type="ChEBI" id="CHEBI:18248"/>
    </ligandPart>
</feature>
<dbReference type="PROSITE" id="PS00086">
    <property type="entry name" value="CYTOCHROME_P450"/>
    <property type="match status" value="1"/>
</dbReference>
<dbReference type="InterPro" id="IPR047146">
    <property type="entry name" value="Cyt_P450_E_CYP52_fungi"/>
</dbReference>
<keyword evidence="3 7" id="KW-0479">Metal-binding</keyword>
<dbReference type="GO" id="GO:0005506">
    <property type="term" value="F:iron ion binding"/>
    <property type="evidence" value="ECO:0007669"/>
    <property type="project" value="InterPro"/>
</dbReference>
<evidence type="ECO:0000256" key="2">
    <source>
        <dbReference type="ARBA" id="ARBA00010617"/>
    </source>
</evidence>
<dbReference type="PANTHER" id="PTHR24287:SF17">
    <property type="entry name" value="P450, PUTATIVE (EUROFUNG)-RELATED"/>
    <property type="match status" value="1"/>
</dbReference>
<dbReference type="Pfam" id="PF00067">
    <property type="entry name" value="p450"/>
    <property type="match status" value="2"/>
</dbReference>
<dbReference type="InterPro" id="IPR002401">
    <property type="entry name" value="Cyt_P450_E_grp-I"/>
</dbReference>
<gene>
    <name evidence="9" type="ORF">EYZ11_006330</name>
</gene>
<proteinExistence type="inferred from homology"/>
<name>A0A4S3JFR2_9EURO</name>
<keyword evidence="7 8" id="KW-0349">Heme</keyword>
<dbReference type="InterPro" id="IPR036396">
    <property type="entry name" value="Cyt_P450_sf"/>
</dbReference>
<evidence type="ECO:0000256" key="4">
    <source>
        <dbReference type="ARBA" id="ARBA00023002"/>
    </source>
</evidence>
<dbReference type="EMBL" id="SOSA01000221">
    <property type="protein sequence ID" value="THC94189.1"/>
    <property type="molecule type" value="Genomic_DNA"/>
</dbReference>
<evidence type="ECO:0000313" key="9">
    <source>
        <dbReference type="EMBL" id="THC94189.1"/>
    </source>
</evidence>
<dbReference type="Proteomes" id="UP000308092">
    <property type="component" value="Unassembled WGS sequence"/>
</dbReference>
<sequence length="477" mass="54802">MCMDDKSFPSQLWNDTTSQPDAAVNTWSGVASLHRAFIVAGVGIILTFVVRRLHQIRQLRRLERLHGCKKLPNESGRFQYDFLGIAKAIELGFHLRYRSFLRYTNALFMKYGETYASNVLVYRLIFTCNTENIKHLLSTAFTDFDSSPLRKHLFESITPHGIFTLDSTGWKKSREKLRSQLSNLRQIVDLNLCEQHFQAFLQHVPSNGQEFDIQSCVFALSLDMQTLFSLGESVDALGFSQSQEKKQFLADLLSVKERIVQDGFRGPLRYLYPKQRFIQSCRRARKYVMAHVTREVKTTTCMNKEDDGRPFRRAFNTETEEISQLADQALSVLLANDSMGTTLSGLFFCLSQDTRVVHKLRKSIIDTIGLTPPIWEQLASLRYVRCVLQEGKDFGENPEAFYPERWEHLSGDMPGFIPFNKGPRACPGQYYAMIVLTYLVARIFQTFSTVSNYNTKPWTERISMTFENENGVLVGLS</sequence>
<dbReference type="VEuPathDB" id="FungiDB:EYZ11_006330"/>
<keyword evidence="4 8" id="KW-0560">Oxidoreductase</keyword>
<dbReference type="PRINTS" id="PR00463">
    <property type="entry name" value="EP450I"/>
</dbReference>
<dbReference type="STRING" id="1220188.A0A4S3JFR2"/>
<evidence type="ECO:0000256" key="8">
    <source>
        <dbReference type="RuleBase" id="RU000461"/>
    </source>
</evidence>
<dbReference type="InterPro" id="IPR001128">
    <property type="entry name" value="Cyt_P450"/>
</dbReference>
<comment type="cofactor">
    <cofactor evidence="1 7">
        <name>heme</name>
        <dbReference type="ChEBI" id="CHEBI:30413"/>
    </cofactor>
</comment>
<comment type="similarity">
    <text evidence="2 8">Belongs to the cytochrome P450 family.</text>
</comment>
<keyword evidence="10" id="KW-1185">Reference proteome</keyword>
<evidence type="ECO:0000313" key="10">
    <source>
        <dbReference type="Proteomes" id="UP000308092"/>
    </source>
</evidence>
<dbReference type="SUPFAM" id="SSF48264">
    <property type="entry name" value="Cytochrome P450"/>
    <property type="match status" value="1"/>
</dbReference>
<dbReference type="GO" id="GO:0004497">
    <property type="term" value="F:monooxygenase activity"/>
    <property type="evidence" value="ECO:0007669"/>
    <property type="project" value="UniProtKB-KW"/>
</dbReference>
<accession>A0A4S3JFR2</accession>
<organism evidence="9 10">
    <name type="scientific">Aspergillus tanneri</name>
    <dbReference type="NCBI Taxonomy" id="1220188"/>
    <lineage>
        <taxon>Eukaryota</taxon>
        <taxon>Fungi</taxon>
        <taxon>Dikarya</taxon>
        <taxon>Ascomycota</taxon>
        <taxon>Pezizomycotina</taxon>
        <taxon>Eurotiomycetes</taxon>
        <taxon>Eurotiomycetidae</taxon>
        <taxon>Eurotiales</taxon>
        <taxon>Aspergillaceae</taxon>
        <taxon>Aspergillus</taxon>
        <taxon>Aspergillus subgen. Circumdati</taxon>
    </lineage>
</organism>
<dbReference type="GO" id="GO:0020037">
    <property type="term" value="F:heme binding"/>
    <property type="evidence" value="ECO:0007669"/>
    <property type="project" value="InterPro"/>
</dbReference>
<keyword evidence="6 8" id="KW-0503">Monooxygenase</keyword>
<evidence type="ECO:0000256" key="1">
    <source>
        <dbReference type="ARBA" id="ARBA00001971"/>
    </source>
</evidence>
<evidence type="ECO:0000256" key="7">
    <source>
        <dbReference type="PIRSR" id="PIRSR602401-1"/>
    </source>
</evidence>
<dbReference type="Gene3D" id="1.10.630.10">
    <property type="entry name" value="Cytochrome P450"/>
    <property type="match status" value="2"/>
</dbReference>
<dbReference type="PANTHER" id="PTHR24287">
    <property type="entry name" value="P450, PUTATIVE (EUROFUNG)-RELATED"/>
    <property type="match status" value="1"/>
</dbReference>